<reference evidence="1 2" key="1">
    <citation type="submission" date="2019-05" db="EMBL/GenBank/DDBJ databases">
        <title>Another draft genome of Portunus trituberculatus and its Hox gene families provides insights of decapod evolution.</title>
        <authorList>
            <person name="Jeong J.-H."/>
            <person name="Song I."/>
            <person name="Kim S."/>
            <person name="Choi T."/>
            <person name="Kim D."/>
            <person name="Ryu S."/>
            <person name="Kim W."/>
        </authorList>
    </citation>
    <scope>NUCLEOTIDE SEQUENCE [LARGE SCALE GENOMIC DNA]</scope>
    <source>
        <tissue evidence="1">Muscle</tissue>
    </source>
</reference>
<dbReference type="EMBL" id="VSRR010019300">
    <property type="protein sequence ID" value="MPC62097.1"/>
    <property type="molecule type" value="Genomic_DNA"/>
</dbReference>
<name>A0A5B7GY85_PORTR</name>
<sequence length="114" mass="13347">MRNKTSKKPAPTQEANVIYQHNCTAEDCRPHSYIGMTRTTLSKRLTCHLQNGSIKEHYHGKHQTKLTRQHLDENTTIIDRETDTRQLMFLEAIYIENMKPAINQQTRDLQILLT</sequence>
<proteinExistence type="predicted"/>
<protein>
    <recommendedName>
        <fullName evidence="3">GIY-YIG domain-containing protein</fullName>
    </recommendedName>
</protein>
<evidence type="ECO:0008006" key="3">
    <source>
        <dbReference type="Google" id="ProtNLM"/>
    </source>
</evidence>
<dbReference type="OrthoDB" id="6378814at2759"/>
<evidence type="ECO:0000313" key="1">
    <source>
        <dbReference type="EMBL" id="MPC62097.1"/>
    </source>
</evidence>
<accession>A0A5B7GY85</accession>
<comment type="caution">
    <text evidence="1">The sequence shown here is derived from an EMBL/GenBank/DDBJ whole genome shotgun (WGS) entry which is preliminary data.</text>
</comment>
<organism evidence="1 2">
    <name type="scientific">Portunus trituberculatus</name>
    <name type="common">Swimming crab</name>
    <name type="synonym">Neptunus trituberculatus</name>
    <dbReference type="NCBI Taxonomy" id="210409"/>
    <lineage>
        <taxon>Eukaryota</taxon>
        <taxon>Metazoa</taxon>
        <taxon>Ecdysozoa</taxon>
        <taxon>Arthropoda</taxon>
        <taxon>Crustacea</taxon>
        <taxon>Multicrustacea</taxon>
        <taxon>Malacostraca</taxon>
        <taxon>Eumalacostraca</taxon>
        <taxon>Eucarida</taxon>
        <taxon>Decapoda</taxon>
        <taxon>Pleocyemata</taxon>
        <taxon>Brachyura</taxon>
        <taxon>Eubrachyura</taxon>
        <taxon>Portunoidea</taxon>
        <taxon>Portunidae</taxon>
        <taxon>Portuninae</taxon>
        <taxon>Portunus</taxon>
    </lineage>
</organism>
<dbReference type="AlphaFoldDB" id="A0A5B7GY85"/>
<gene>
    <name evidence="1" type="ORF">E2C01_056179</name>
</gene>
<dbReference type="Proteomes" id="UP000324222">
    <property type="component" value="Unassembled WGS sequence"/>
</dbReference>
<dbReference type="InterPro" id="IPR035901">
    <property type="entry name" value="GIY-YIG_endonuc_sf"/>
</dbReference>
<evidence type="ECO:0000313" key="2">
    <source>
        <dbReference type="Proteomes" id="UP000324222"/>
    </source>
</evidence>
<dbReference type="SUPFAM" id="SSF82771">
    <property type="entry name" value="GIY-YIG endonuclease"/>
    <property type="match status" value="1"/>
</dbReference>
<keyword evidence="2" id="KW-1185">Reference proteome</keyword>